<evidence type="ECO:0000313" key="16">
    <source>
        <dbReference type="Proteomes" id="UP000198683"/>
    </source>
</evidence>
<evidence type="ECO:0000256" key="8">
    <source>
        <dbReference type="ARBA" id="ARBA00022989"/>
    </source>
</evidence>
<dbReference type="Gene3D" id="1.10.287.130">
    <property type="match status" value="1"/>
</dbReference>
<dbReference type="InterPro" id="IPR003594">
    <property type="entry name" value="HATPase_dom"/>
</dbReference>
<evidence type="ECO:0000256" key="4">
    <source>
        <dbReference type="ARBA" id="ARBA00022553"/>
    </source>
</evidence>
<reference evidence="15 16" key="1">
    <citation type="submission" date="2016-10" db="EMBL/GenBank/DDBJ databases">
        <authorList>
            <person name="de Groot N.N."/>
        </authorList>
    </citation>
    <scope>NUCLEOTIDE SEQUENCE [LARGE SCALE GENOMIC DNA]</scope>
    <source>
        <strain evidence="15 16">CGMCC 4.5681</strain>
    </source>
</reference>
<feature type="domain" description="HAMP" evidence="14">
    <location>
        <begin position="181"/>
        <end position="234"/>
    </location>
</feature>
<dbReference type="SMART" id="SM00304">
    <property type="entry name" value="HAMP"/>
    <property type="match status" value="1"/>
</dbReference>
<dbReference type="Proteomes" id="UP000198683">
    <property type="component" value="Unassembled WGS sequence"/>
</dbReference>
<dbReference type="CDD" id="cd06225">
    <property type="entry name" value="HAMP"/>
    <property type="match status" value="1"/>
</dbReference>
<dbReference type="InterPro" id="IPR005467">
    <property type="entry name" value="His_kinase_dom"/>
</dbReference>
<keyword evidence="9" id="KW-0902">Two-component regulatory system</keyword>
<dbReference type="InterPro" id="IPR050428">
    <property type="entry name" value="TCS_sensor_his_kinase"/>
</dbReference>
<evidence type="ECO:0000256" key="3">
    <source>
        <dbReference type="ARBA" id="ARBA00012438"/>
    </source>
</evidence>
<evidence type="ECO:0000256" key="9">
    <source>
        <dbReference type="ARBA" id="ARBA00023012"/>
    </source>
</evidence>
<dbReference type="PANTHER" id="PTHR45436:SF5">
    <property type="entry name" value="SENSOR HISTIDINE KINASE TRCS"/>
    <property type="match status" value="1"/>
</dbReference>
<name>A0A1G9BFF2_9ACTN</name>
<dbReference type="EC" id="2.7.13.3" evidence="3"/>
<dbReference type="GO" id="GO:0000155">
    <property type="term" value="F:phosphorelay sensor kinase activity"/>
    <property type="evidence" value="ECO:0007669"/>
    <property type="project" value="InterPro"/>
</dbReference>
<dbReference type="SUPFAM" id="SSF55874">
    <property type="entry name" value="ATPase domain of HSP90 chaperone/DNA topoisomerase II/histidine kinase"/>
    <property type="match status" value="1"/>
</dbReference>
<evidence type="ECO:0000313" key="15">
    <source>
        <dbReference type="EMBL" id="SDK37595.1"/>
    </source>
</evidence>
<dbReference type="Pfam" id="PF02518">
    <property type="entry name" value="HATPase_c"/>
    <property type="match status" value="1"/>
</dbReference>
<feature type="transmembrane region" description="Helical" evidence="12">
    <location>
        <begin position="152"/>
        <end position="176"/>
    </location>
</feature>
<keyword evidence="7 15" id="KW-0418">Kinase</keyword>
<dbReference type="Pfam" id="PF00672">
    <property type="entry name" value="HAMP"/>
    <property type="match status" value="1"/>
</dbReference>
<keyword evidence="5" id="KW-0808">Transferase</keyword>
<evidence type="ECO:0000256" key="5">
    <source>
        <dbReference type="ARBA" id="ARBA00022679"/>
    </source>
</evidence>
<dbReference type="OrthoDB" id="9786919at2"/>
<dbReference type="PRINTS" id="PR00344">
    <property type="entry name" value="BCTRLSENSOR"/>
</dbReference>
<evidence type="ECO:0000256" key="12">
    <source>
        <dbReference type="SAM" id="Phobius"/>
    </source>
</evidence>
<evidence type="ECO:0000256" key="1">
    <source>
        <dbReference type="ARBA" id="ARBA00000085"/>
    </source>
</evidence>
<protein>
    <recommendedName>
        <fullName evidence="3">histidine kinase</fullName>
        <ecNumber evidence="3">2.7.13.3</ecNumber>
    </recommendedName>
</protein>
<evidence type="ECO:0000256" key="7">
    <source>
        <dbReference type="ARBA" id="ARBA00022777"/>
    </source>
</evidence>
<dbReference type="CDD" id="cd00082">
    <property type="entry name" value="HisKA"/>
    <property type="match status" value="1"/>
</dbReference>
<keyword evidence="16" id="KW-1185">Reference proteome</keyword>
<dbReference type="InterPro" id="IPR003660">
    <property type="entry name" value="HAMP_dom"/>
</dbReference>
<dbReference type="InterPro" id="IPR004358">
    <property type="entry name" value="Sig_transdc_His_kin-like_C"/>
</dbReference>
<evidence type="ECO:0000259" key="14">
    <source>
        <dbReference type="PROSITE" id="PS50885"/>
    </source>
</evidence>
<feature type="transmembrane region" description="Helical" evidence="12">
    <location>
        <begin position="12"/>
        <end position="33"/>
    </location>
</feature>
<dbReference type="CDD" id="cd00075">
    <property type="entry name" value="HATPase"/>
    <property type="match status" value="1"/>
</dbReference>
<dbReference type="InterPro" id="IPR003661">
    <property type="entry name" value="HisK_dim/P_dom"/>
</dbReference>
<comment type="subcellular location">
    <subcellularLocation>
        <location evidence="2">Cell membrane</location>
    </subcellularLocation>
</comment>
<evidence type="ECO:0000259" key="13">
    <source>
        <dbReference type="PROSITE" id="PS50109"/>
    </source>
</evidence>
<dbReference type="PROSITE" id="PS50109">
    <property type="entry name" value="HIS_KIN"/>
    <property type="match status" value="1"/>
</dbReference>
<dbReference type="PROSITE" id="PS50885">
    <property type="entry name" value="HAMP"/>
    <property type="match status" value="1"/>
</dbReference>
<dbReference type="RefSeq" id="WP_090764264.1">
    <property type="nucleotide sequence ID" value="NZ_FNFB01000007.1"/>
</dbReference>
<keyword evidence="8 12" id="KW-1133">Transmembrane helix</keyword>
<dbReference type="SMART" id="SM00388">
    <property type="entry name" value="HisKA"/>
    <property type="match status" value="1"/>
</dbReference>
<evidence type="ECO:0000256" key="6">
    <source>
        <dbReference type="ARBA" id="ARBA00022692"/>
    </source>
</evidence>
<dbReference type="Pfam" id="PF00512">
    <property type="entry name" value="HisKA"/>
    <property type="match status" value="1"/>
</dbReference>
<dbReference type="EMBL" id="FNFB01000007">
    <property type="protein sequence ID" value="SDK37595.1"/>
    <property type="molecule type" value="Genomic_DNA"/>
</dbReference>
<proteinExistence type="predicted"/>
<evidence type="ECO:0000256" key="10">
    <source>
        <dbReference type="ARBA" id="ARBA00023136"/>
    </source>
</evidence>
<dbReference type="AlphaFoldDB" id="A0A1G9BFF2"/>
<dbReference type="SUPFAM" id="SSF158472">
    <property type="entry name" value="HAMP domain-like"/>
    <property type="match status" value="1"/>
</dbReference>
<evidence type="ECO:0000256" key="11">
    <source>
        <dbReference type="SAM" id="MobiDB-lite"/>
    </source>
</evidence>
<dbReference type="GO" id="GO:0005886">
    <property type="term" value="C:plasma membrane"/>
    <property type="evidence" value="ECO:0007669"/>
    <property type="project" value="UniProtKB-SubCell"/>
</dbReference>
<dbReference type="InterPro" id="IPR036097">
    <property type="entry name" value="HisK_dim/P_sf"/>
</dbReference>
<keyword evidence="6 12" id="KW-0812">Transmembrane</keyword>
<feature type="domain" description="Histidine kinase" evidence="13">
    <location>
        <begin position="242"/>
        <end position="452"/>
    </location>
</feature>
<dbReference type="STRING" id="683260.SAMN05421874_107124"/>
<accession>A0A1G9BFF2</accession>
<comment type="catalytic activity">
    <reaction evidence="1">
        <text>ATP + protein L-histidine = ADP + protein N-phospho-L-histidine.</text>
        <dbReference type="EC" id="2.7.13.3"/>
    </reaction>
</comment>
<organism evidence="15 16">
    <name type="scientific">Nonomuraea maritima</name>
    <dbReference type="NCBI Taxonomy" id="683260"/>
    <lineage>
        <taxon>Bacteria</taxon>
        <taxon>Bacillati</taxon>
        <taxon>Actinomycetota</taxon>
        <taxon>Actinomycetes</taxon>
        <taxon>Streptosporangiales</taxon>
        <taxon>Streptosporangiaceae</taxon>
        <taxon>Nonomuraea</taxon>
    </lineage>
</organism>
<dbReference type="SUPFAM" id="SSF47384">
    <property type="entry name" value="Homodimeric domain of signal transducing histidine kinase"/>
    <property type="match status" value="1"/>
</dbReference>
<dbReference type="InterPro" id="IPR036890">
    <property type="entry name" value="HATPase_C_sf"/>
</dbReference>
<dbReference type="PANTHER" id="PTHR45436">
    <property type="entry name" value="SENSOR HISTIDINE KINASE YKOH"/>
    <property type="match status" value="1"/>
</dbReference>
<evidence type="ECO:0000256" key="2">
    <source>
        <dbReference type="ARBA" id="ARBA00004236"/>
    </source>
</evidence>
<feature type="region of interest" description="Disordered" evidence="11">
    <location>
        <begin position="453"/>
        <end position="475"/>
    </location>
</feature>
<gene>
    <name evidence="15" type="ORF">SAMN05421874_107124</name>
</gene>
<sequence length="475" mass="51890">MRLRDRALRDRVALFAGTAVALLCVGFSAVVLITTDRVATQNLVSEIAAVGELTAYYVDRGQVINPLPPISDDMVRPVQVVDPKGRVVAATKELQNKPVMADFAPENPQRVASEVVCHSVLSPDRCHIVVAQRVYRDGDWTIYSAAPTLPFYAYPLVAAILLAGTVVFTGAVAWGARHTVIRSLRPVEAIRAQLDHYRSFDLGRRVPVPKPDDEIRRLAESVNETLNRLEDALERQRRFCSDASHELRTPVTAIRAQLEDALMAPEDVDPLLLCHAVMPSVERLQSIASDLLTLARLDAGTPHERRPVELAGLVADELRGHQDREVVQHLMPGLTVMGDGSHLRQMLAHLLRNAQRHAASTVTVTLRCGEPDRRGDVAEIEVLDDGSGIAADQRETVFGRFTRLDTARSRDAGGVGLGLPIARQIAESHGGTLTIQDSDRGARFVVRLPLASHQSGNGNGSALAVRHHGTGQERR</sequence>
<keyword evidence="10 12" id="KW-0472">Membrane</keyword>
<dbReference type="Gene3D" id="3.30.565.10">
    <property type="entry name" value="Histidine kinase-like ATPase, C-terminal domain"/>
    <property type="match status" value="1"/>
</dbReference>
<dbReference type="SMART" id="SM00387">
    <property type="entry name" value="HATPase_c"/>
    <property type="match status" value="1"/>
</dbReference>
<keyword evidence="4" id="KW-0597">Phosphoprotein</keyword>